<evidence type="ECO:0000256" key="3">
    <source>
        <dbReference type="SAM" id="Coils"/>
    </source>
</evidence>
<dbReference type="STRING" id="756272.Plabr_3125"/>
<feature type="coiled-coil region" evidence="3">
    <location>
        <begin position="226"/>
        <end position="305"/>
    </location>
</feature>
<name>F0SIP8_RUBBR</name>
<keyword evidence="5" id="KW-0812">Transmembrane</keyword>
<dbReference type="OrthoDB" id="234983at2"/>
<evidence type="ECO:0000256" key="4">
    <source>
        <dbReference type="SAM" id="MobiDB-lite"/>
    </source>
</evidence>
<feature type="coiled-coil region" evidence="3">
    <location>
        <begin position="138"/>
        <end position="167"/>
    </location>
</feature>
<keyword evidence="5" id="KW-1133">Transmembrane helix</keyword>
<dbReference type="AlphaFoldDB" id="F0SIP8"/>
<feature type="region of interest" description="Disordered" evidence="4">
    <location>
        <begin position="502"/>
        <end position="521"/>
    </location>
</feature>
<protein>
    <submittedName>
        <fullName evidence="6">Efflux transporter, RND family, MFP subunit</fullName>
    </submittedName>
</protein>
<dbReference type="GO" id="GO:0030313">
    <property type="term" value="C:cell envelope"/>
    <property type="evidence" value="ECO:0007669"/>
    <property type="project" value="UniProtKB-SubCell"/>
</dbReference>
<gene>
    <name evidence="6" type="ordered locus">Plabr_3125</name>
</gene>
<dbReference type="Gene3D" id="2.40.30.170">
    <property type="match status" value="1"/>
</dbReference>
<dbReference type="Gene3D" id="2.40.50.100">
    <property type="match status" value="1"/>
</dbReference>
<organism evidence="6 7">
    <name type="scientific">Rubinisphaera brasiliensis (strain ATCC 49424 / DSM 5305 / JCM 21570 / IAM 15109 / NBRC 103401 / IFAM 1448)</name>
    <name type="common">Planctomyces brasiliensis</name>
    <dbReference type="NCBI Taxonomy" id="756272"/>
    <lineage>
        <taxon>Bacteria</taxon>
        <taxon>Pseudomonadati</taxon>
        <taxon>Planctomycetota</taxon>
        <taxon>Planctomycetia</taxon>
        <taxon>Planctomycetales</taxon>
        <taxon>Planctomycetaceae</taxon>
        <taxon>Rubinisphaera</taxon>
    </lineage>
</organism>
<keyword evidence="7" id="KW-1185">Reference proteome</keyword>
<dbReference type="Gene3D" id="1.10.287.470">
    <property type="entry name" value="Helix hairpin bin"/>
    <property type="match status" value="1"/>
</dbReference>
<keyword evidence="5" id="KW-0472">Membrane</keyword>
<evidence type="ECO:0000256" key="2">
    <source>
        <dbReference type="ARBA" id="ARBA00023054"/>
    </source>
</evidence>
<feature type="compositionally biased region" description="Basic and acidic residues" evidence="4">
    <location>
        <begin position="10"/>
        <end position="20"/>
    </location>
</feature>
<dbReference type="Proteomes" id="UP000006860">
    <property type="component" value="Chromosome"/>
</dbReference>
<reference evidence="7" key="1">
    <citation type="submission" date="2011-02" db="EMBL/GenBank/DDBJ databases">
        <title>The complete genome of Planctomyces brasiliensis DSM 5305.</title>
        <authorList>
            <person name="Lucas S."/>
            <person name="Copeland A."/>
            <person name="Lapidus A."/>
            <person name="Bruce D."/>
            <person name="Goodwin L."/>
            <person name="Pitluck S."/>
            <person name="Kyrpides N."/>
            <person name="Mavromatis K."/>
            <person name="Pagani I."/>
            <person name="Ivanova N."/>
            <person name="Ovchinnikova G."/>
            <person name="Lu M."/>
            <person name="Detter J.C."/>
            <person name="Han C."/>
            <person name="Land M."/>
            <person name="Hauser L."/>
            <person name="Markowitz V."/>
            <person name="Cheng J.-F."/>
            <person name="Hugenholtz P."/>
            <person name="Woyke T."/>
            <person name="Wu D."/>
            <person name="Tindall B."/>
            <person name="Pomrenke H.G."/>
            <person name="Brambilla E."/>
            <person name="Klenk H.-P."/>
            <person name="Eisen J.A."/>
        </authorList>
    </citation>
    <scope>NUCLEOTIDE SEQUENCE [LARGE SCALE GENOMIC DNA]</scope>
    <source>
        <strain evidence="7">ATCC 49424 / DSM 5305 / JCM 21570 / IAM 15109 / NBRC 103401 / IFAM 1448</strain>
    </source>
</reference>
<evidence type="ECO:0000313" key="7">
    <source>
        <dbReference type="Proteomes" id="UP000006860"/>
    </source>
</evidence>
<evidence type="ECO:0000256" key="1">
    <source>
        <dbReference type="ARBA" id="ARBA00004196"/>
    </source>
</evidence>
<feature type="region of interest" description="Disordered" evidence="4">
    <location>
        <begin position="1"/>
        <end position="29"/>
    </location>
</feature>
<dbReference type="EMBL" id="CP002546">
    <property type="protein sequence ID" value="ADY60722.1"/>
    <property type="molecule type" value="Genomic_DNA"/>
</dbReference>
<dbReference type="PANTHER" id="PTHR32347">
    <property type="entry name" value="EFFLUX SYSTEM COMPONENT YKNX-RELATED"/>
    <property type="match status" value="1"/>
</dbReference>
<dbReference type="KEGG" id="pbs:Plabr_3125"/>
<keyword evidence="2 3" id="KW-0175">Coiled coil</keyword>
<dbReference type="InterPro" id="IPR050465">
    <property type="entry name" value="UPF0194_transport"/>
</dbReference>
<dbReference type="eggNOG" id="COG0845">
    <property type="taxonomic scope" value="Bacteria"/>
</dbReference>
<proteinExistence type="predicted"/>
<sequence length="521" mass="56080">MSTATGPQLDLRELAIDRPGRASAPAPRTKRTPFVTRYLVPGGILLGFLAFLAAAVSDQLIPRQEVSVVPVVVRRAEVQQAGTPLFQAAGWVEPRPTPINVTALTEGVVEELLVVEGQPVQAGEPVARLIQIDAKLALRQAENALKLRQAEQESVQAELTAAEMRVKYPVHLQAALADAQAALAQTETKLAKLPHSIDAAEARVQYTQQNYEGKQAAKDAIAGRLVQQALSEHLDAKSQLTELQKRRPYLENEVKTLQDKVTALNSQLELLIEESRQLKDARARLKMAENQVADAELTVEKVQLALERTVVKAPTSGRVLTLVAAPGSRVMGLDSNSVHNSSTVVTMYDPARLQVRADVRLEDVPLVQPGQPVEIETASSQTPIRGRVLLPTSTANIQKNTLEVKVEVIDPPPAIRPEMLVTATFLAPPTPEADQQESESRERLLIPRDLVIDDAGSTAVWLVTAEGTASLQPVTLGKAGTERLVEVVTGLDPTAKLIAGGRDGLEPGEAVTVTGESTSSQ</sequence>
<dbReference type="RefSeq" id="WP_013629443.1">
    <property type="nucleotide sequence ID" value="NC_015174.1"/>
</dbReference>
<comment type="subcellular location">
    <subcellularLocation>
        <location evidence="1">Cell envelope</location>
    </subcellularLocation>
</comment>
<evidence type="ECO:0000313" key="6">
    <source>
        <dbReference type="EMBL" id="ADY60722.1"/>
    </source>
</evidence>
<dbReference type="Gene3D" id="2.40.420.20">
    <property type="match status" value="1"/>
</dbReference>
<dbReference type="SUPFAM" id="SSF111369">
    <property type="entry name" value="HlyD-like secretion proteins"/>
    <property type="match status" value="1"/>
</dbReference>
<accession>F0SIP8</accession>
<evidence type="ECO:0000256" key="5">
    <source>
        <dbReference type="SAM" id="Phobius"/>
    </source>
</evidence>
<feature type="transmembrane region" description="Helical" evidence="5">
    <location>
        <begin position="38"/>
        <end position="56"/>
    </location>
</feature>
<dbReference type="HOGENOM" id="CLU_524662_0_0_0"/>